<dbReference type="GO" id="GO:0006935">
    <property type="term" value="P:chemotaxis"/>
    <property type="evidence" value="ECO:0007669"/>
    <property type="project" value="UniProtKB-KW"/>
</dbReference>
<comment type="subcellular location">
    <subcellularLocation>
        <location evidence="1">Cell membrane</location>
        <topology evidence="1">Multi-pass membrane protein</topology>
    </subcellularLocation>
</comment>
<dbReference type="AlphaFoldDB" id="E3CZE7"/>
<dbReference type="CDD" id="cd06225">
    <property type="entry name" value="HAMP"/>
    <property type="match status" value="1"/>
</dbReference>
<proteinExistence type="inferred from homology"/>
<gene>
    <name evidence="13" type="ORF">Apau_2234</name>
</gene>
<feature type="domain" description="Methyl-accepting transducer" evidence="11">
    <location>
        <begin position="380"/>
        <end position="616"/>
    </location>
</feature>
<keyword evidence="6 10" id="KW-0472">Membrane</keyword>
<evidence type="ECO:0000256" key="9">
    <source>
        <dbReference type="PROSITE-ProRule" id="PRU00284"/>
    </source>
</evidence>
<dbReference type="CDD" id="cd18773">
    <property type="entry name" value="PDC1_HK_sensor"/>
    <property type="match status" value="1"/>
</dbReference>
<evidence type="ECO:0000313" key="13">
    <source>
        <dbReference type="EMBL" id="EFQ24644.1"/>
    </source>
</evidence>
<dbReference type="InterPro" id="IPR029151">
    <property type="entry name" value="Sensor-like_sf"/>
</dbReference>
<dbReference type="Pfam" id="PF00672">
    <property type="entry name" value="HAMP"/>
    <property type="match status" value="1"/>
</dbReference>
<keyword evidence="14" id="KW-1185">Reference proteome</keyword>
<dbReference type="STRING" id="584708.Apau_2234"/>
<name>E3CZE7_9BACT</name>
<dbReference type="PANTHER" id="PTHR32089">
    <property type="entry name" value="METHYL-ACCEPTING CHEMOTAXIS PROTEIN MCPB"/>
    <property type="match status" value="1"/>
</dbReference>
<evidence type="ECO:0000259" key="11">
    <source>
        <dbReference type="PROSITE" id="PS50111"/>
    </source>
</evidence>
<dbReference type="Pfam" id="PF02743">
    <property type="entry name" value="dCache_1"/>
    <property type="match status" value="1"/>
</dbReference>
<sequence length="677" mass="71047">MDLTIRGRLTFLALGILGAVLVMGGLAYVNSRSLATRQMEETGSFASEAAAANVELYLQKRANLLEDVATAVEQMAASGASQQQILDVLTQWTKKTENLSLTGFYGVVQGTYLDGSGWVPPADYVPTERPWYKAASAAGKLVFTDPYVDAQRGDLVVTIARPLAGPDGASLGILANDATLAELAKFVSERRIQGKGFGFLVGPDGTILSHPDKKLILKENVAKAGTRIPPELAAAGQAMIQGKTGSATYTFDGQRRDLFFRPLSNGWSLGLTVPEADLTAPVKALGMRQLLVGLLALAVSGGLLFSVSRSILGPLNRLLETTERVKAGDLTVQAGLASRDELARVGRALDEVIETQRGFFRELKSQSDRMGDQSRGMEEVARTSRDIVDTVREQTEGLRQAADENAQAIETGNAGIEEVASSAQGAAKAAAEASGQAETLRSTAEGAQGVVRSNTARVGEMAGSFRQVADAVGHLKEQAGQIGSIVATIGGIADQTNLLALNAAIEAARAGEAGRGFAVVAEEVRKLAEESNTAAKQIGDLAGAIAQGTESAVRSASQGVSLAATAEEQTRSMQDQIDDMLGAVSRIVDQIQSVAATAQEQSASSQEMAASMDRIAQGADHTRQGADRIAGEIRSMTDLAERLGAFSQDMEHISGGVAQHLARFRIEGDGPARALKG</sequence>
<evidence type="ECO:0000256" key="1">
    <source>
        <dbReference type="ARBA" id="ARBA00004651"/>
    </source>
</evidence>
<dbReference type="CDD" id="cd11386">
    <property type="entry name" value="MCP_signal"/>
    <property type="match status" value="1"/>
</dbReference>
<keyword evidence="5 10" id="KW-1133">Transmembrane helix</keyword>
<evidence type="ECO:0000256" key="6">
    <source>
        <dbReference type="ARBA" id="ARBA00023136"/>
    </source>
</evidence>
<dbReference type="InterPro" id="IPR003660">
    <property type="entry name" value="HAMP_dom"/>
</dbReference>
<keyword evidence="7 9" id="KW-0807">Transducer</keyword>
<keyword evidence="3" id="KW-0145">Chemotaxis</keyword>
<evidence type="ECO:0000256" key="7">
    <source>
        <dbReference type="ARBA" id="ARBA00023224"/>
    </source>
</evidence>
<dbReference type="EMBL" id="CM001022">
    <property type="protein sequence ID" value="EFQ24644.1"/>
    <property type="molecule type" value="Genomic_DNA"/>
</dbReference>
<dbReference type="InterPro" id="IPR033479">
    <property type="entry name" value="dCache_1"/>
</dbReference>
<evidence type="ECO:0000256" key="8">
    <source>
        <dbReference type="ARBA" id="ARBA00029447"/>
    </source>
</evidence>
<dbReference type="InterPro" id="IPR004089">
    <property type="entry name" value="MCPsignal_dom"/>
</dbReference>
<keyword evidence="4 10" id="KW-0812">Transmembrane</keyword>
<reference evidence="13 14" key="1">
    <citation type="journal article" date="2010" name="Stand. Genomic Sci.">
        <title>Non-contiguous finished genome sequence of Aminomonas paucivorans type strain (GLU-3).</title>
        <authorList>
            <person name="Pitluck S."/>
            <person name="Yasawong M."/>
            <person name="Held B."/>
            <person name="Lapidus A."/>
            <person name="Nolan M."/>
            <person name="Copeland A."/>
            <person name="Lucas S."/>
            <person name="Del Rio T.G."/>
            <person name="Tice H."/>
            <person name="Cheng J.F."/>
            <person name="Chertkov O."/>
            <person name="Goodwin L."/>
            <person name="Tapia R."/>
            <person name="Han C."/>
            <person name="Liolios K."/>
            <person name="Ivanova N."/>
            <person name="Mavromatis K."/>
            <person name="Ovchinnikova G."/>
            <person name="Pati A."/>
            <person name="Chen A."/>
            <person name="Palaniappan K."/>
            <person name="Land M."/>
            <person name="Hauser L."/>
            <person name="Chang Y.J."/>
            <person name="Jeffries C.D."/>
            <person name="Pukall R."/>
            <person name="Spring S."/>
            <person name="Rohde M."/>
            <person name="Sikorski J."/>
            <person name="Goker M."/>
            <person name="Woyke T."/>
            <person name="Bristow J."/>
            <person name="Eisen J.A."/>
            <person name="Markowitz V."/>
            <person name="Hugenholtz P."/>
            <person name="Kyrpides N.C."/>
            <person name="Klenk H.P."/>
        </authorList>
    </citation>
    <scope>NUCLEOTIDE SEQUENCE [LARGE SCALE GENOMIC DNA]</scope>
    <source>
        <strain evidence="13 14">DSM 12260</strain>
    </source>
</reference>
<evidence type="ECO:0000256" key="2">
    <source>
        <dbReference type="ARBA" id="ARBA00022475"/>
    </source>
</evidence>
<dbReference type="CDD" id="cd12912">
    <property type="entry name" value="PDC2_MCP_like"/>
    <property type="match status" value="1"/>
</dbReference>
<dbReference type="HOGENOM" id="CLU_000445_107_19_0"/>
<protein>
    <submittedName>
        <fullName evidence="13">Methyl-accepting chemotaxis sensory transducer with Cache sensor</fullName>
    </submittedName>
</protein>
<feature type="transmembrane region" description="Helical" evidence="10">
    <location>
        <begin position="12"/>
        <end position="29"/>
    </location>
</feature>
<evidence type="ECO:0000256" key="5">
    <source>
        <dbReference type="ARBA" id="ARBA00022989"/>
    </source>
</evidence>
<dbReference type="eggNOG" id="COG0840">
    <property type="taxonomic scope" value="Bacteria"/>
</dbReference>
<evidence type="ECO:0000256" key="4">
    <source>
        <dbReference type="ARBA" id="ARBA00022692"/>
    </source>
</evidence>
<dbReference type="PANTHER" id="PTHR32089:SF112">
    <property type="entry name" value="LYSOZYME-LIKE PROTEIN-RELATED"/>
    <property type="match status" value="1"/>
</dbReference>
<comment type="similarity">
    <text evidence="8">Belongs to the methyl-accepting chemotaxis (MCP) protein family.</text>
</comment>
<dbReference type="SMART" id="SM00304">
    <property type="entry name" value="HAMP"/>
    <property type="match status" value="1"/>
</dbReference>
<dbReference type="Proteomes" id="UP000005096">
    <property type="component" value="Chromosome"/>
</dbReference>
<dbReference type="SUPFAM" id="SSF103190">
    <property type="entry name" value="Sensory domain-like"/>
    <property type="match status" value="1"/>
</dbReference>
<organism evidence="13 14">
    <name type="scientific">Aminomonas paucivorans DSM 12260</name>
    <dbReference type="NCBI Taxonomy" id="584708"/>
    <lineage>
        <taxon>Bacteria</taxon>
        <taxon>Thermotogati</taxon>
        <taxon>Synergistota</taxon>
        <taxon>Synergistia</taxon>
        <taxon>Synergistales</taxon>
        <taxon>Synergistaceae</taxon>
        <taxon>Aminomonas</taxon>
    </lineage>
</organism>
<dbReference type="SUPFAM" id="SSF58104">
    <property type="entry name" value="Methyl-accepting chemotaxis protein (MCP) signaling domain"/>
    <property type="match status" value="1"/>
</dbReference>
<dbReference type="PROSITE" id="PS50111">
    <property type="entry name" value="CHEMOTAXIS_TRANSDUC_2"/>
    <property type="match status" value="1"/>
</dbReference>
<evidence type="ECO:0000256" key="10">
    <source>
        <dbReference type="SAM" id="Phobius"/>
    </source>
</evidence>
<dbReference type="PaxDb" id="584708-Apau_2234"/>
<evidence type="ECO:0000313" key="14">
    <source>
        <dbReference type="Proteomes" id="UP000005096"/>
    </source>
</evidence>
<dbReference type="Pfam" id="PF00015">
    <property type="entry name" value="MCPsignal"/>
    <property type="match status" value="1"/>
</dbReference>
<dbReference type="Gene3D" id="1.10.287.950">
    <property type="entry name" value="Methyl-accepting chemotaxis protein"/>
    <property type="match status" value="1"/>
</dbReference>
<dbReference type="Gene3D" id="3.30.450.20">
    <property type="entry name" value="PAS domain"/>
    <property type="match status" value="2"/>
</dbReference>
<dbReference type="GO" id="GO:0005886">
    <property type="term" value="C:plasma membrane"/>
    <property type="evidence" value="ECO:0007669"/>
    <property type="project" value="UniProtKB-SubCell"/>
</dbReference>
<dbReference type="GO" id="GO:0007165">
    <property type="term" value="P:signal transduction"/>
    <property type="evidence" value="ECO:0007669"/>
    <property type="project" value="UniProtKB-KW"/>
</dbReference>
<dbReference type="SMART" id="SM00283">
    <property type="entry name" value="MA"/>
    <property type="match status" value="1"/>
</dbReference>
<dbReference type="PROSITE" id="PS50885">
    <property type="entry name" value="HAMP"/>
    <property type="match status" value="1"/>
</dbReference>
<keyword evidence="2" id="KW-1003">Cell membrane</keyword>
<accession>E3CZE7</accession>
<evidence type="ECO:0000259" key="12">
    <source>
        <dbReference type="PROSITE" id="PS50885"/>
    </source>
</evidence>
<evidence type="ECO:0000256" key="3">
    <source>
        <dbReference type="ARBA" id="ARBA00022500"/>
    </source>
</evidence>
<feature type="domain" description="HAMP" evidence="12">
    <location>
        <begin position="309"/>
        <end position="361"/>
    </location>
</feature>